<dbReference type="GO" id="GO:0010467">
    <property type="term" value="P:gene expression"/>
    <property type="evidence" value="ECO:0007669"/>
    <property type="project" value="UniProtKB-ARBA"/>
</dbReference>
<dbReference type="Proteomes" id="UP000293291">
    <property type="component" value="Unassembled WGS sequence"/>
</dbReference>
<dbReference type="InterPro" id="IPR000119">
    <property type="entry name" value="Hist_DNA-bd"/>
</dbReference>
<evidence type="ECO:0000256" key="3">
    <source>
        <dbReference type="ARBA" id="ARBA00023125"/>
    </source>
</evidence>
<dbReference type="PANTHER" id="PTHR33175:SF3">
    <property type="entry name" value="DNA-BINDING PROTEIN HU-BETA"/>
    <property type="match status" value="1"/>
</dbReference>
<dbReference type="InterPro" id="IPR020816">
    <property type="entry name" value="Histone-like_DNA-bd_CS"/>
</dbReference>
<dbReference type="Pfam" id="PF00216">
    <property type="entry name" value="Bac_DNA_binding"/>
    <property type="match status" value="1"/>
</dbReference>
<dbReference type="GO" id="GO:0003677">
    <property type="term" value="F:DNA binding"/>
    <property type="evidence" value="ECO:0007669"/>
    <property type="project" value="UniProtKB-KW"/>
</dbReference>
<dbReference type="GO" id="GO:0005829">
    <property type="term" value="C:cytosol"/>
    <property type="evidence" value="ECO:0007669"/>
    <property type="project" value="TreeGrafter"/>
</dbReference>
<reference evidence="6 7" key="1">
    <citation type="submission" date="2019-01" db="EMBL/GenBank/DDBJ databases">
        <title>Novel species of Nocardioides.</title>
        <authorList>
            <person name="Liu Q."/>
            <person name="Xin Y.-H."/>
        </authorList>
    </citation>
    <scope>NUCLEOTIDE SEQUENCE [LARGE SCALE GENOMIC DNA]</scope>
    <source>
        <strain evidence="6 7">CGMCC 4.6875</strain>
    </source>
</reference>
<dbReference type="PANTHER" id="PTHR33175">
    <property type="entry name" value="DNA-BINDING PROTEIN HU"/>
    <property type="match status" value="1"/>
</dbReference>
<comment type="caution">
    <text evidence="6">The sequence shown here is derived from an EMBL/GenBank/DDBJ whole genome shotgun (WGS) entry which is preliminary data.</text>
</comment>
<keyword evidence="3 6" id="KW-0238">DNA-binding</keyword>
<dbReference type="GO" id="GO:1990178">
    <property type="term" value="C:HU-DNA complex"/>
    <property type="evidence" value="ECO:0007669"/>
    <property type="project" value="UniProtKB-ARBA"/>
</dbReference>
<sequence>MNKRELVDAVAQGADLSKSGAESAVDAVVEAISSALANGDKVTLPGFGTFEVRERAARSGRNPQTGEAMEIAASRSAGFKPASALKQSLNG</sequence>
<evidence type="ECO:0000256" key="1">
    <source>
        <dbReference type="ARBA" id="ARBA00010529"/>
    </source>
</evidence>
<evidence type="ECO:0000313" key="6">
    <source>
        <dbReference type="EMBL" id="RYC02374.1"/>
    </source>
</evidence>
<evidence type="ECO:0000256" key="4">
    <source>
        <dbReference type="RuleBase" id="RU003939"/>
    </source>
</evidence>
<dbReference type="Gene3D" id="4.10.520.10">
    <property type="entry name" value="IHF-like DNA-binding proteins"/>
    <property type="match status" value="1"/>
</dbReference>
<comment type="similarity">
    <text evidence="1 4">Belongs to the bacterial histone-like protein family.</text>
</comment>
<dbReference type="GO" id="GO:0006270">
    <property type="term" value="P:DNA replication initiation"/>
    <property type="evidence" value="ECO:0007669"/>
    <property type="project" value="UniProtKB-ARBA"/>
</dbReference>
<dbReference type="GO" id="GO:1990103">
    <property type="term" value="C:DnaA-HU complex"/>
    <property type="evidence" value="ECO:0007669"/>
    <property type="project" value="UniProtKB-ARBA"/>
</dbReference>
<dbReference type="InterPro" id="IPR010992">
    <property type="entry name" value="IHF-like_DNA-bd_dom_sf"/>
</dbReference>
<organism evidence="6 7">
    <name type="scientific">Nocardioides ganghwensis</name>
    <dbReference type="NCBI Taxonomy" id="252230"/>
    <lineage>
        <taxon>Bacteria</taxon>
        <taxon>Bacillati</taxon>
        <taxon>Actinomycetota</taxon>
        <taxon>Actinomycetes</taxon>
        <taxon>Propionibacteriales</taxon>
        <taxon>Nocardioidaceae</taxon>
        <taxon>Nocardioides</taxon>
    </lineage>
</organism>
<feature type="region of interest" description="Disordered" evidence="5">
    <location>
        <begin position="72"/>
        <end position="91"/>
    </location>
</feature>
<keyword evidence="7" id="KW-1185">Reference proteome</keyword>
<name>A0A4Q2SCE8_9ACTN</name>
<dbReference type="AlphaFoldDB" id="A0A4Q2SCE8"/>
<dbReference type="FunFam" id="4.10.520.10:FF:000001">
    <property type="entry name" value="DNA-binding protein HU"/>
    <property type="match status" value="1"/>
</dbReference>
<dbReference type="CDD" id="cd13831">
    <property type="entry name" value="HU"/>
    <property type="match status" value="1"/>
</dbReference>
<dbReference type="SUPFAM" id="SSF47729">
    <property type="entry name" value="IHF-like DNA-binding proteins"/>
    <property type="match status" value="1"/>
</dbReference>
<dbReference type="PRINTS" id="PR01727">
    <property type="entry name" value="DNABINDINGHU"/>
</dbReference>
<protein>
    <submittedName>
        <fullName evidence="6">HU family DNA-binding protein</fullName>
    </submittedName>
</protein>
<proteinExistence type="inferred from homology"/>
<dbReference type="GO" id="GO:0030527">
    <property type="term" value="F:structural constituent of chromatin"/>
    <property type="evidence" value="ECO:0007669"/>
    <property type="project" value="InterPro"/>
</dbReference>
<accession>A0A4Q2SCE8</accession>
<dbReference type="GO" id="GO:0042802">
    <property type="term" value="F:identical protein binding"/>
    <property type="evidence" value="ECO:0007669"/>
    <property type="project" value="UniProtKB-ARBA"/>
</dbReference>
<keyword evidence="2" id="KW-0226">DNA condensation</keyword>
<evidence type="ECO:0000313" key="7">
    <source>
        <dbReference type="Proteomes" id="UP000293291"/>
    </source>
</evidence>
<evidence type="ECO:0000256" key="2">
    <source>
        <dbReference type="ARBA" id="ARBA00023067"/>
    </source>
</evidence>
<dbReference type="EMBL" id="SDWU01000009">
    <property type="protein sequence ID" value="RYC02374.1"/>
    <property type="molecule type" value="Genomic_DNA"/>
</dbReference>
<dbReference type="GO" id="GO:0030261">
    <property type="term" value="P:chromosome condensation"/>
    <property type="evidence" value="ECO:0007669"/>
    <property type="project" value="UniProtKB-KW"/>
</dbReference>
<dbReference type="OrthoDB" id="9799835at2"/>
<dbReference type="PROSITE" id="PS00045">
    <property type="entry name" value="HISTONE_LIKE"/>
    <property type="match status" value="1"/>
</dbReference>
<gene>
    <name evidence="6" type="ORF">EUA07_09955</name>
</gene>
<evidence type="ECO:0000256" key="5">
    <source>
        <dbReference type="SAM" id="MobiDB-lite"/>
    </source>
</evidence>
<dbReference type="SMART" id="SM00411">
    <property type="entry name" value="BHL"/>
    <property type="match status" value="1"/>
</dbReference>